<comment type="similarity">
    <text evidence="1 6">Belongs to the DNA photolyase class-1 family.</text>
</comment>
<dbReference type="InterPro" id="IPR036155">
    <property type="entry name" value="Crypto/Photolyase_N_sf"/>
</dbReference>
<evidence type="ECO:0000256" key="3">
    <source>
        <dbReference type="ARBA" id="ARBA00022630"/>
    </source>
</evidence>
<keyword evidence="3 6" id="KW-0285">Flavoprotein</keyword>
<name>A0ABU1GRF8_9GAMM</name>
<reference evidence="9 10" key="1">
    <citation type="submission" date="2023-04" db="EMBL/GenBank/DDBJ databases">
        <title>A long-awaited taxogenomic arrangement of the family Halomonadaceae.</title>
        <authorList>
            <person name="De La Haba R."/>
            <person name="Chuvochina M."/>
            <person name="Wittouck S."/>
            <person name="Arahal D.R."/>
            <person name="Sanchez-Porro C."/>
            <person name="Hugenholtz P."/>
            <person name="Ventosa A."/>
        </authorList>
    </citation>
    <scope>NUCLEOTIDE SEQUENCE [LARGE SCALE GENOMIC DNA]</scope>
    <source>
        <strain evidence="9 10">DSM 17332</strain>
    </source>
</reference>
<keyword evidence="4 6" id="KW-0274">FAD</keyword>
<evidence type="ECO:0000313" key="9">
    <source>
        <dbReference type="EMBL" id="MDR5894167.1"/>
    </source>
</evidence>
<feature type="domain" description="Photolyase/cryptochrome alpha/beta" evidence="8">
    <location>
        <begin position="2"/>
        <end position="133"/>
    </location>
</feature>
<evidence type="ECO:0000256" key="7">
    <source>
        <dbReference type="SAM" id="MobiDB-lite"/>
    </source>
</evidence>
<sequence>MGVTLAWLRHDLRLADNPLFRFERPPEQLLCVYVLDRDWLSPPPGLGLPRIGPARLRFLWQSLIALRGELLRRGSDLLVRVGDPVEVVAGLAERHGASEVRVRRDAGWDETQQTLRLGEALGEGVRLWQIDGGMLLDEASLPMPLASLPPGFSSFRRRVERDWAVPAACQAPVTLPPWPDGAPRGLPPLARVCDGAARWRPDARGAFSFAGGEEAGLARLEHYLASGAVARYKQTRNGLSGPDFSTRLSPWLAHGCLSARQVHDAVQAWEARHGANESSYWVIFELLWRDYFHWAARQEGAALFGPRRLPPEAAAFLAWREGRTGMPFIDAAMGELAATGWLSNRARQNVASYLVHELGGDWRLGAAWFEHALIDFDTASNWGNWRYIAGVGRSAQMHRFDVLWQAERYDPEGAYVARWQPELAELPGGRARQRPWTVAPERFAPPLAGTSGQGARAGARQGG</sequence>
<dbReference type="Pfam" id="PF03441">
    <property type="entry name" value="FAD_binding_7"/>
    <property type="match status" value="1"/>
</dbReference>
<evidence type="ECO:0000256" key="2">
    <source>
        <dbReference type="ARBA" id="ARBA00017881"/>
    </source>
</evidence>
<proteinExistence type="inferred from homology"/>
<dbReference type="Proteomes" id="UP001252270">
    <property type="component" value="Unassembled WGS sequence"/>
</dbReference>
<dbReference type="InterPro" id="IPR002081">
    <property type="entry name" value="Cryptochrome/DNA_photolyase_1"/>
</dbReference>
<comment type="cofactor">
    <cofactor evidence="6">
        <name>(6R)-5,10-methylene-5,6,7,8-tetrahydrofolate</name>
        <dbReference type="ChEBI" id="CHEBI:15636"/>
    </cofactor>
    <text evidence="6">Binds 1 5,10-methenyltetrahydrofolate (MTHF) per subunit.</text>
</comment>
<keyword evidence="10" id="KW-1185">Reference proteome</keyword>
<dbReference type="PANTHER" id="PTHR11455">
    <property type="entry name" value="CRYPTOCHROME"/>
    <property type="match status" value="1"/>
</dbReference>
<evidence type="ECO:0000256" key="1">
    <source>
        <dbReference type="ARBA" id="ARBA00005862"/>
    </source>
</evidence>
<evidence type="ECO:0000256" key="5">
    <source>
        <dbReference type="ARBA" id="ARBA00022991"/>
    </source>
</evidence>
<evidence type="ECO:0000313" key="10">
    <source>
        <dbReference type="Proteomes" id="UP001252270"/>
    </source>
</evidence>
<dbReference type="EMBL" id="JARWAL010000015">
    <property type="protein sequence ID" value="MDR5894167.1"/>
    <property type="molecule type" value="Genomic_DNA"/>
</dbReference>
<dbReference type="Gene3D" id="1.25.40.80">
    <property type="match status" value="1"/>
</dbReference>
<gene>
    <name evidence="9" type="ORF">QC820_15335</name>
</gene>
<comment type="function">
    <text evidence="6">May have a photoreceptor function.</text>
</comment>
<dbReference type="PROSITE" id="PS51645">
    <property type="entry name" value="PHR_CRY_ALPHA_BETA"/>
    <property type="match status" value="1"/>
</dbReference>
<dbReference type="Pfam" id="PF00875">
    <property type="entry name" value="DNA_photolyase"/>
    <property type="match status" value="1"/>
</dbReference>
<dbReference type="Gene3D" id="1.10.579.10">
    <property type="entry name" value="DNA Cyclobutane Dipyrimidine Photolyase, subunit A, domain 3"/>
    <property type="match status" value="1"/>
</dbReference>
<evidence type="ECO:0000256" key="4">
    <source>
        <dbReference type="ARBA" id="ARBA00022827"/>
    </source>
</evidence>
<dbReference type="InterPro" id="IPR036134">
    <property type="entry name" value="Crypto/Photolyase_FAD-like_sf"/>
</dbReference>
<dbReference type="InterPro" id="IPR005101">
    <property type="entry name" value="Cryptochr/Photolyase_FAD-bd"/>
</dbReference>
<dbReference type="SUPFAM" id="SSF48173">
    <property type="entry name" value="Cryptochrome/photolyase FAD-binding domain"/>
    <property type="match status" value="1"/>
</dbReference>
<accession>A0ABU1GRF8</accession>
<dbReference type="PANTHER" id="PTHR11455:SF22">
    <property type="entry name" value="CRYPTOCHROME DASH"/>
    <property type="match status" value="1"/>
</dbReference>
<dbReference type="InterPro" id="IPR006050">
    <property type="entry name" value="DNA_photolyase_N"/>
</dbReference>
<evidence type="ECO:0000259" key="8">
    <source>
        <dbReference type="PROSITE" id="PS51645"/>
    </source>
</evidence>
<dbReference type="NCBIfam" id="TIGR02765">
    <property type="entry name" value="crypto_DASH"/>
    <property type="match status" value="1"/>
</dbReference>
<dbReference type="Gene3D" id="3.40.50.620">
    <property type="entry name" value="HUPs"/>
    <property type="match status" value="1"/>
</dbReference>
<dbReference type="InterPro" id="IPR014133">
    <property type="entry name" value="Cry_DASH"/>
</dbReference>
<feature type="compositionally biased region" description="Low complexity" evidence="7">
    <location>
        <begin position="453"/>
        <end position="463"/>
    </location>
</feature>
<dbReference type="PRINTS" id="PR00147">
    <property type="entry name" value="DNAPHOTLYASE"/>
</dbReference>
<organism evidence="9 10">
    <name type="scientific">Halomonas mongoliensis</name>
    <dbReference type="NCBI Taxonomy" id="321265"/>
    <lineage>
        <taxon>Bacteria</taxon>
        <taxon>Pseudomonadati</taxon>
        <taxon>Pseudomonadota</taxon>
        <taxon>Gammaproteobacteria</taxon>
        <taxon>Oceanospirillales</taxon>
        <taxon>Halomonadaceae</taxon>
        <taxon>Halomonas</taxon>
    </lineage>
</organism>
<dbReference type="SUPFAM" id="SSF52425">
    <property type="entry name" value="Cryptochrome/photolyase, N-terminal domain"/>
    <property type="match status" value="1"/>
</dbReference>
<feature type="region of interest" description="Disordered" evidence="7">
    <location>
        <begin position="441"/>
        <end position="463"/>
    </location>
</feature>
<protein>
    <recommendedName>
        <fullName evidence="2 6">Cryptochrome DASH</fullName>
    </recommendedName>
</protein>
<dbReference type="RefSeq" id="WP_309637543.1">
    <property type="nucleotide sequence ID" value="NZ_JARWAL010000015.1"/>
</dbReference>
<keyword evidence="5 6" id="KW-0157">Chromophore</keyword>
<comment type="caution">
    <text evidence="9">The sequence shown here is derived from an EMBL/GenBank/DDBJ whole genome shotgun (WGS) entry which is preliminary data.</text>
</comment>
<evidence type="ECO:0000256" key="6">
    <source>
        <dbReference type="RuleBase" id="RU367151"/>
    </source>
</evidence>
<comment type="cofactor">
    <cofactor evidence="6">
        <name>FAD</name>
        <dbReference type="ChEBI" id="CHEBI:57692"/>
    </cofactor>
    <text evidence="6">Binds 1 FAD per subunit.</text>
</comment>
<dbReference type="InterPro" id="IPR014729">
    <property type="entry name" value="Rossmann-like_a/b/a_fold"/>
</dbReference>